<protein>
    <recommendedName>
        <fullName evidence="4">WD40-like Beta Propeller Repeat protein</fullName>
    </recommendedName>
</protein>
<keyword evidence="1" id="KW-0732">Signal</keyword>
<name>A0A517ZVG7_9PLAN</name>
<dbReference type="Proteomes" id="UP000319383">
    <property type="component" value="Chromosome"/>
</dbReference>
<feature type="signal peptide" evidence="1">
    <location>
        <begin position="1"/>
        <end position="23"/>
    </location>
</feature>
<reference evidence="2 3" key="1">
    <citation type="submission" date="2019-02" db="EMBL/GenBank/DDBJ databases">
        <title>Deep-cultivation of Planctomycetes and their phenomic and genomic characterization uncovers novel biology.</title>
        <authorList>
            <person name="Wiegand S."/>
            <person name="Jogler M."/>
            <person name="Boedeker C."/>
            <person name="Pinto D."/>
            <person name="Vollmers J."/>
            <person name="Rivas-Marin E."/>
            <person name="Kohn T."/>
            <person name="Peeters S.H."/>
            <person name="Heuer A."/>
            <person name="Rast P."/>
            <person name="Oberbeckmann S."/>
            <person name="Bunk B."/>
            <person name="Jeske O."/>
            <person name="Meyerdierks A."/>
            <person name="Storesund J.E."/>
            <person name="Kallscheuer N."/>
            <person name="Luecker S."/>
            <person name="Lage O.M."/>
            <person name="Pohl T."/>
            <person name="Merkel B.J."/>
            <person name="Hornburger P."/>
            <person name="Mueller R.-W."/>
            <person name="Bruemmer F."/>
            <person name="Labrenz M."/>
            <person name="Spormann A.M."/>
            <person name="Op den Camp H."/>
            <person name="Overmann J."/>
            <person name="Amann R."/>
            <person name="Jetten M.S.M."/>
            <person name="Mascher T."/>
            <person name="Medema M.H."/>
            <person name="Devos D.P."/>
            <person name="Kaster A.-K."/>
            <person name="Ovreas L."/>
            <person name="Rohde M."/>
            <person name="Galperin M.Y."/>
            <person name="Jogler C."/>
        </authorList>
    </citation>
    <scope>NUCLEOTIDE SEQUENCE [LARGE SCALE GENOMIC DNA]</scope>
    <source>
        <strain evidence="2 3">Mal52</strain>
    </source>
</reference>
<dbReference type="SUPFAM" id="SSF82171">
    <property type="entry name" value="DPP6 N-terminal domain-like"/>
    <property type="match status" value="1"/>
</dbReference>
<proteinExistence type="predicted"/>
<dbReference type="EMBL" id="CP036276">
    <property type="protein sequence ID" value="QDU46451.1"/>
    <property type="molecule type" value="Genomic_DNA"/>
</dbReference>
<dbReference type="KEGG" id="sdyn:Mal52_49720"/>
<evidence type="ECO:0000313" key="2">
    <source>
        <dbReference type="EMBL" id="QDU46451.1"/>
    </source>
</evidence>
<feature type="chain" id="PRO_5022105908" description="WD40-like Beta Propeller Repeat protein" evidence="1">
    <location>
        <begin position="24"/>
        <end position="417"/>
    </location>
</feature>
<dbReference type="AlphaFoldDB" id="A0A517ZVG7"/>
<evidence type="ECO:0000313" key="3">
    <source>
        <dbReference type="Proteomes" id="UP000319383"/>
    </source>
</evidence>
<organism evidence="2 3">
    <name type="scientific">Symmachiella dynata</name>
    <dbReference type="NCBI Taxonomy" id="2527995"/>
    <lineage>
        <taxon>Bacteria</taxon>
        <taxon>Pseudomonadati</taxon>
        <taxon>Planctomycetota</taxon>
        <taxon>Planctomycetia</taxon>
        <taxon>Planctomycetales</taxon>
        <taxon>Planctomycetaceae</taxon>
        <taxon>Symmachiella</taxon>
    </lineage>
</organism>
<keyword evidence="3" id="KW-1185">Reference proteome</keyword>
<accession>A0A517ZVG7</accession>
<gene>
    <name evidence="2" type="ORF">Mal52_49720</name>
</gene>
<evidence type="ECO:0008006" key="4">
    <source>
        <dbReference type="Google" id="ProtNLM"/>
    </source>
</evidence>
<evidence type="ECO:0000256" key="1">
    <source>
        <dbReference type="SAM" id="SignalP"/>
    </source>
</evidence>
<dbReference type="RefSeq" id="WP_145378960.1">
    <property type="nucleotide sequence ID" value="NZ_CP036276.1"/>
</dbReference>
<sequence length="417" mass="46927" precursor="true">MNLRYLRAAIAACAVFSLGASLSAEEFQLDVQQITHGPQHHFFGYIGQSLTIPWNQSGRYILALRTDFHYRMPQPDDAAEIVLIDTQNDNRVLPIETTRAWNFQQGTMFYWHPRHAETQFFFNDRDPQTGRVFTVLHDIEKRARIREYRFEGTPVANGAVSPKGDFFLAINYGRMARLRPVTGYPDAADPTAAELAPANDGIFRVDIESGQRKLLVSFQQLRDHLRDETPHCDEAAFYINHSLSNREGEFVYFYARGRVGRESMAVNVPCSIRTDGTQLTRQQFIGGHPEWDTGTVVIGALAPRQVRYDVTQQAIIGQIGTDTTFPKPGGDVALSPHADWFANGYATSGGKQNRYVLLRRSDGLTLRSPAFSRGPYTRSALRIDSAPRWNRSGNALLVPGITADGTRQLHVIRIQTK</sequence>